<accession>A0A068S0X1</accession>
<dbReference type="Proteomes" id="UP000027586">
    <property type="component" value="Unassembled WGS sequence"/>
</dbReference>
<gene>
    <name evidence="1" type="ORF">LCOR_07092.1</name>
</gene>
<sequence length="83" mass="8763">MTQATSASFPNVDVVLDPFAASPFTSIVCTTLGYSTTIVRMQLLAAVTGDGGGDVDHGAVAEITRAEEIKKKEWDSDSSNGRR</sequence>
<dbReference type="EMBL" id="CBTN010000034">
    <property type="protein sequence ID" value="CDH56003.1"/>
    <property type="molecule type" value="Genomic_DNA"/>
</dbReference>
<keyword evidence="2" id="KW-1185">Reference proteome</keyword>
<dbReference type="VEuPathDB" id="FungiDB:LCOR_07092.1"/>
<name>A0A068S0X1_9FUNG</name>
<evidence type="ECO:0000313" key="1">
    <source>
        <dbReference type="EMBL" id="CDH56003.1"/>
    </source>
</evidence>
<proteinExistence type="predicted"/>
<evidence type="ECO:0000313" key="2">
    <source>
        <dbReference type="Proteomes" id="UP000027586"/>
    </source>
</evidence>
<dbReference type="AlphaFoldDB" id="A0A068S0X1"/>
<organism evidence="1 2">
    <name type="scientific">Lichtheimia corymbifera JMRC:FSU:9682</name>
    <dbReference type="NCBI Taxonomy" id="1263082"/>
    <lineage>
        <taxon>Eukaryota</taxon>
        <taxon>Fungi</taxon>
        <taxon>Fungi incertae sedis</taxon>
        <taxon>Mucoromycota</taxon>
        <taxon>Mucoromycotina</taxon>
        <taxon>Mucoromycetes</taxon>
        <taxon>Mucorales</taxon>
        <taxon>Lichtheimiaceae</taxon>
        <taxon>Lichtheimia</taxon>
    </lineage>
</organism>
<comment type="caution">
    <text evidence="1">The sequence shown here is derived from an EMBL/GenBank/DDBJ whole genome shotgun (WGS) entry which is preliminary data.</text>
</comment>
<reference evidence="1" key="1">
    <citation type="submission" date="2013-08" db="EMBL/GenBank/DDBJ databases">
        <title>Gene expansion shapes genome architecture in the human pathogen Lichtheimia corymbifera: an evolutionary genomics analysis in the ancient terrestrial Mucorales (Mucoromycotina).</title>
        <authorList>
            <person name="Schwartze V.U."/>
            <person name="Winter S."/>
            <person name="Shelest E."/>
            <person name="Marcet-Houben M."/>
            <person name="Horn F."/>
            <person name="Wehner S."/>
            <person name="Hoffmann K."/>
            <person name="Riege K."/>
            <person name="Sammeth M."/>
            <person name="Nowrousian M."/>
            <person name="Valiante V."/>
            <person name="Linde J."/>
            <person name="Jacobsen I.D."/>
            <person name="Marz M."/>
            <person name="Brakhage A.A."/>
            <person name="Gabaldon T."/>
            <person name="Bocker S."/>
            <person name="Voigt K."/>
        </authorList>
    </citation>
    <scope>NUCLEOTIDE SEQUENCE [LARGE SCALE GENOMIC DNA]</scope>
    <source>
        <strain evidence="1">FSU 9682</strain>
    </source>
</reference>
<protein>
    <submittedName>
        <fullName evidence="1">Uncharacterized protein</fullName>
    </submittedName>
</protein>